<dbReference type="EMBL" id="BJYY01000001">
    <property type="protein sequence ID" value="GEO32794.1"/>
    <property type="molecule type" value="Genomic_DNA"/>
</dbReference>
<dbReference type="Gene3D" id="1.20.120.530">
    <property type="entry name" value="GntR ligand-binding domain-like"/>
    <property type="match status" value="1"/>
</dbReference>
<dbReference type="PANTHER" id="PTHR43537:SF45">
    <property type="entry name" value="GNTR FAMILY REGULATORY PROTEIN"/>
    <property type="match status" value="1"/>
</dbReference>
<organism evidence="5 6">
    <name type="scientific">Cellulomonas aerilata</name>
    <dbReference type="NCBI Taxonomy" id="515326"/>
    <lineage>
        <taxon>Bacteria</taxon>
        <taxon>Bacillati</taxon>
        <taxon>Actinomycetota</taxon>
        <taxon>Actinomycetes</taxon>
        <taxon>Micrococcales</taxon>
        <taxon>Cellulomonadaceae</taxon>
        <taxon>Cellulomonas</taxon>
    </lineage>
</organism>
<dbReference type="GO" id="GO:0003700">
    <property type="term" value="F:DNA-binding transcription factor activity"/>
    <property type="evidence" value="ECO:0007669"/>
    <property type="project" value="InterPro"/>
</dbReference>
<dbReference type="GO" id="GO:0003677">
    <property type="term" value="F:DNA binding"/>
    <property type="evidence" value="ECO:0007669"/>
    <property type="project" value="UniProtKB-KW"/>
</dbReference>
<gene>
    <name evidence="5" type="ORF">CAE01nite_05190</name>
</gene>
<accession>A0A512D8H5</accession>
<evidence type="ECO:0000259" key="4">
    <source>
        <dbReference type="PROSITE" id="PS50949"/>
    </source>
</evidence>
<keyword evidence="1" id="KW-0805">Transcription regulation</keyword>
<evidence type="ECO:0000313" key="5">
    <source>
        <dbReference type="EMBL" id="GEO32794.1"/>
    </source>
</evidence>
<evidence type="ECO:0000256" key="3">
    <source>
        <dbReference type="ARBA" id="ARBA00023163"/>
    </source>
</evidence>
<name>A0A512D8H5_9CELL</name>
<dbReference type="InterPro" id="IPR000524">
    <property type="entry name" value="Tscrpt_reg_HTH_GntR"/>
</dbReference>
<evidence type="ECO:0000256" key="2">
    <source>
        <dbReference type="ARBA" id="ARBA00023125"/>
    </source>
</evidence>
<dbReference type="SMART" id="SM00895">
    <property type="entry name" value="FCD"/>
    <property type="match status" value="1"/>
</dbReference>
<dbReference type="SUPFAM" id="SSF46785">
    <property type="entry name" value="Winged helix' DNA-binding domain"/>
    <property type="match status" value="1"/>
</dbReference>
<dbReference type="PANTHER" id="PTHR43537">
    <property type="entry name" value="TRANSCRIPTIONAL REGULATOR, GNTR FAMILY"/>
    <property type="match status" value="1"/>
</dbReference>
<dbReference type="InterPro" id="IPR008920">
    <property type="entry name" value="TF_FadR/GntR_C"/>
</dbReference>
<feature type="domain" description="HTH gntR-type" evidence="4">
    <location>
        <begin position="34"/>
        <end position="101"/>
    </location>
</feature>
<evidence type="ECO:0000313" key="6">
    <source>
        <dbReference type="Proteomes" id="UP000321181"/>
    </source>
</evidence>
<dbReference type="AlphaFoldDB" id="A0A512D8H5"/>
<dbReference type="Pfam" id="PF00392">
    <property type="entry name" value="GntR"/>
    <property type="match status" value="1"/>
</dbReference>
<dbReference type="Gene3D" id="1.10.10.10">
    <property type="entry name" value="Winged helix-like DNA-binding domain superfamily/Winged helix DNA-binding domain"/>
    <property type="match status" value="1"/>
</dbReference>
<reference evidence="5 6" key="1">
    <citation type="submission" date="2019-07" db="EMBL/GenBank/DDBJ databases">
        <title>Whole genome shotgun sequence of Cellulomonas aerilata NBRC 106308.</title>
        <authorList>
            <person name="Hosoyama A."/>
            <person name="Uohara A."/>
            <person name="Ohji S."/>
            <person name="Ichikawa N."/>
        </authorList>
    </citation>
    <scope>NUCLEOTIDE SEQUENCE [LARGE SCALE GENOMIC DNA]</scope>
    <source>
        <strain evidence="5 6">NBRC 106308</strain>
    </source>
</reference>
<dbReference type="Proteomes" id="UP000321181">
    <property type="component" value="Unassembled WGS sequence"/>
</dbReference>
<dbReference type="Pfam" id="PF07729">
    <property type="entry name" value="FCD"/>
    <property type="match status" value="1"/>
</dbReference>
<dbReference type="InterPro" id="IPR036390">
    <property type="entry name" value="WH_DNA-bd_sf"/>
</dbReference>
<keyword evidence="3" id="KW-0804">Transcription</keyword>
<protein>
    <submittedName>
        <fullName evidence="5">GntR family transcriptional regulator</fullName>
    </submittedName>
</protein>
<sequence>MNTTAKPLVGSTTALTAPVLTAPREPAGPRIDAPSLVHLAAEEIRKMILSGRLAPGDRLIEERLTEELGISRPPLREALRLLQHEGLIETRPRRGSTVTILTDQDVFEILTLRSALERLAVELGIPVRDPARLAACRDALERMERDARDEDRGSLVEHAYVFHASIVALAGHGRLDDSYAAVQQQLMLCMARNLYTREHEFETLTQHVDRHRHLLDVIEAGDPDAVLAELAVHGERSFLKRSTTAATEGPPT</sequence>
<evidence type="ECO:0000256" key="1">
    <source>
        <dbReference type="ARBA" id="ARBA00023015"/>
    </source>
</evidence>
<dbReference type="PROSITE" id="PS50949">
    <property type="entry name" value="HTH_GNTR"/>
    <property type="match status" value="1"/>
</dbReference>
<keyword evidence="6" id="KW-1185">Reference proteome</keyword>
<dbReference type="RefSeq" id="WP_222595792.1">
    <property type="nucleotide sequence ID" value="NZ_BAAARM010000001.1"/>
</dbReference>
<dbReference type="InterPro" id="IPR011711">
    <property type="entry name" value="GntR_C"/>
</dbReference>
<dbReference type="CDD" id="cd07377">
    <property type="entry name" value="WHTH_GntR"/>
    <property type="match status" value="1"/>
</dbReference>
<dbReference type="SUPFAM" id="SSF48008">
    <property type="entry name" value="GntR ligand-binding domain-like"/>
    <property type="match status" value="1"/>
</dbReference>
<dbReference type="SMART" id="SM00345">
    <property type="entry name" value="HTH_GNTR"/>
    <property type="match status" value="1"/>
</dbReference>
<comment type="caution">
    <text evidence="5">The sequence shown here is derived from an EMBL/GenBank/DDBJ whole genome shotgun (WGS) entry which is preliminary data.</text>
</comment>
<dbReference type="InterPro" id="IPR036388">
    <property type="entry name" value="WH-like_DNA-bd_sf"/>
</dbReference>
<keyword evidence="2" id="KW-0238">DNA-binding</keyword>
<dbReference type="PRINTS" id="PR00035">
    <property type="entry name" value="HTHGNTR"/>
</dbReference>
<proteinExistence type="predicted"/>